<accession>A0A917W8X2</accession>
<reference evidence="1" key="2">
    <citation type="submission" date="2020-09" db="EMBL/GenBank/DDBJ databases">
        <authorList>
            <person name="Sun Q."/>
            <person name="Zhou Y."/>
        </authorList>
    </citation>
    <scope>NUCLEOTIDE SEQUENCE</scope>
    <source>
        <strain evidence="1">CGMCC 4.7306</strain>
    </source>
</reference>
<evidence type="ECO:0008006" key="3">
    <source>
        <dbReference type="Google" id="ProtNLM"/>
    </source>
</evidence>
<dbReference type="EMBL" id="BMMZ01000013">
    <property type="protein sequence ID" value="GGL78579.1"/>
    <property type="molecule type" value="Genomic_DNA"/>
</dbReference>
<evidence type="ECO:0000313" key="1">
    <source>
        <dbReference type="EMBL" id="GGL78579.1"/>
    </source>
</evidence>
<evidence type="ECO:0000313" key="2">
    <source>
        <dbReference type="Proteomes" id="UP000613840"/>
    </source>
</evidence>
<keyword evidence="2" id="KW-1185">Reference proteome</keyword>
<comment type="caution">
    <text evidence="1">The sequence shown here is derived from an EMBL/GenBank/DDBJ whole genome shotgun (WGS) entry which is preliminary data.</text>
</comment>
<dbReference type="RefSeq" id="WP_188897351.1">
    <property type="nucleotide sequence ID" value="NZ_BMMZ01000013.1"/>
</dbReference>
<protein>
    <recommendedName>
        <fullName evidence="3">DUF222 domain-containing protein</fullName>
    </recommendedName>
</protein>
<name>A0A917W8X2_9ACTN</name>
<dbReference type="AlphaFoldDB" id="A0A917W8X2"/>
<dbReference type="Proteomes" id="UP000613840">
    <property type="component" value="Unassembled WGS sequence"/>
</dbReference>
<proteinExistence type="predicted"/>
<reference evidence="1" key="1">
    <citation type="journal article" date="2014" name="Int. J. Syst. Evol. Microbiol.">
        <title>Complete genome sequence of Corynebacterium casei LMG S-19264T (=DSM 44701T), isolated from a smear-ripened cheese.</title>
        <authorList>
            <consortium name="US DOE Joint Genome Institute (JGI-PGF)"/>
            <person name="Walter F."/>
            <person name="Albersmeier A."/>
            <person name="Kalinowski J."/>
            <person name="Ruckert C."/>
        </authorList>
    </citation>
    <scope>NUCLEOTIDE SEQUENCE</scope>
    <source>
        <strain evidence="1">CGMCC 4.7306</strain>
    </source>
</reference>
<organism evidence="1 2">
    <name type="scientific">Microlunatus endophyticus</name>
    <dbReference type="NCBI Taxonomy" id="1716077"/>
    <lineage>
        <taxon>Bacteria</taxon>
        <taxon>Bacillati</taxon>
        <taxon>Actinomycetota</taxon>
        <taxon>Actinomycetes</taxon>
        <taxon>Propionibacteriales</taxon>
        <taxon>Propionibacteriaceae</taxon>
        <taxon>Microlunatus</taxon>
    </lineage>
</organism>
<sequence length="530" mass="58512">MDEPVLGGLGRQETLAALEQSVLREIREGCTQIELTVHWAVQNPGEAVQSGVVPGLERRIRLGGAGTPEVAEFAPVELGAVLGLADWQARDLVADSLDLRYRLPRLWELVLEGRVHAWRARRIASRTRELSVDAAAQVDADVWESVESMPWQRFSDYLESRILLADPGRAIRLAEKAKRDRYVEVSRRPRHGTKTIRMRVDAADANLFEDSIARTSAILEAADRAGESIPGVGDRESESTQEFRAQSVGVLAQPLLAAQVLAGSGEIGEPLQELVELDEETRRPVVTPRPDDPLGGPVPRSVSEWLLKADLSKLLPRAILHVHIAEETLRSGLGICRVEDVGPMIAEQVRRWLGSGVQLRVQPIIDANDLTPTDTYEVPARMRESIFARSPASCFPWSTTVSRRTDLDHTVPYRSAGPPGQTWVGNLGPLGRHEHRVRTHGGWQVCQPAPGTYLWRSPYGYVYVVNQTGTHALGCNEFTRTIWSATSSARSSGPPQRSEPSPAELRLRAFIHDLDIGIGADTRSWRHAPG</sequence>
<gene>
    <name evidence="1" type="ORF">GCM10011575_41180</name>
</gene>